<dbReference type="Gene3D" id="1.10.357.10">
    <property type="entry name" value="Tetracycline Repressor, domain 2"/>
    <property type="match status" value="1"/>
</dbReference>
<evidence type="ECO:0000256" key="4">
    <source>
        <dbReference type="PROSITE-ProRule" id="PRU00335"/>
    </source>
</evidence>
<dbReference type="InterPro" id="IPR009057">
    <property type="entry name" value="Homeodomain-like_sf"/>
</dbReference>
<evidence type="ECO:0000259" key="5">
    <source>
        <dbReference type="PROSITE" id="PS50977"/>
    </source>
</evidence>
<evidence type="ECO:0000256" key="1">
    <source>
        <dbReference type="ARBA" id="ARBA00023015"/>
    </source>
</evidence>
<dbReference type="Gene3D" id="1.10.10.60">
    <property type="entry name" value="Homeodomain-like"/>
    <property type="match status" value="1"/>
</dbReference>
<dbReference type="PANTHER" id="PTHR47506:SF7">
    <property type="entry name" value="TRANSCRIPTIONAL REGULATORY PROTEIN"/>
    <property type="match status" value="1"/>
</dbReference>
<protein>
    <submittedName>
        <fullName evidence="6">Transcriptional regulator, TetR family</fullName>
    </submittedName>
</protein>
<reference evidence="6 7" key="1">
    <citation type="submission" date="2016-10" db="EMBL/GenBank/DDBJ databases">
        <authorList>
            <person name="de Groot N.N."/>
        </authorList>
    </citation>
    <scope>NUCLEOTIDE SEQUENCE [LARGE SCALE GENOMIC DNA]</scope>
    <source>
        <strain evidence="6 7">CGMCC 4.3143</strain>
    </source>
</reference>
<keyword evidence="7" id="KW-1185">Reference proteome</keyword>
<dbReference type="GO" id="GO:0003677">
    <property type="term" value="F:DNA binding"/>
    <property type="evidence" value="ECO:0007669"/>
    <property type="project" value="UniProtKB-UniRule"/>
</dbReference>
<dbReference type="InterPro" id="IPR036271">
    <property type="entry name" value="Tet_transcr_reg_TetR-rel_C_sf"/>
</dbReference>
<name>A0A1G7X1U0_PSEOR</name>
<dbReference type="STRING" id="366584.SAMN05216377_11558"/>
<keyword evidence="1" id="KW-0805">Transcription regulation</keyword>
<keyword evidence="2 4" id="KW-0238">DNA-binding</keyword>
<sequence>MARYPAAHKARTRDRILRAAGRRFRRDGLDGAGLTALMRDAGLTNGAFYAHFRSKEDLVGEVVSDEVRRQAGVFEAAATLPDGLDRVLDGYLSGAHCDDRAGGCVSAALLTDIARSAPEVRSRYAEAAGRMTDAFRRLAGLPATTPDAVVRSRLALLIGTVQLARTVDDPQAREALLAESRRSVRALIAADHATACGGE</sequence>
<evidence type="ECO:0000313" key="6">
    <source>
        <dbReference type="EMBL" id="SDG78154.1"/>
    </source>
</evidence>
<dbReference type="PRINTS" id="PR00455">
    <property type="entry name" value="HTHTETR"/>
</dbReference>
<dbReference type="EMBL" id="FNBE01000015">
    <property type="protein sequence ID" value="SDG78154.1"/>
    <property type="molecule type" value="Genomic_DNA"/>
</dbReference>
<gene>
    <name evidence="6" type="ORF">SAMN05216377_11558</name>
</gene>
<dbReference type="InterPro" id="IPR001647">
    <property type="entry name" value="HTH_TetR"/>
</dbReference>
<accession>A0A1G7X1U0</accession>
<feature type="domain" description="HTH tetR-type" evidence="5">
    <location>
        <begin position="10"/>
        <end position="70"/>
    </location>
</feature>
<evidence type="ECO:0000256" key="3">
    <source>
        <dbReference type="ARBA" id="ARBA00023163"/>
    </source>
</evidence>
<dbReference type="RefSeq" id="WP_176921466.1">
    <property type="nucleotide sequence ID" value="NZ_FNBE01000015.1"/>
</dbReference>
<organism evidence="6 7">
    <name type="scientific">Pseudonocardia oroxyli</name>
    <dbReference type="NCBI Taxonomy" id="366584"/>
    <lineage>
        <taxon>Bacteria</taxon>
        <taxon>Bacillati</taxon>
        <taxon>Actinomycetota</taxon>
        <taxon>Actinomycetes</taxon>
        <taxon>Pseudonocardiales</taxon>
        <taxon>Pseudonocardiaceae</taxon>
        <taxon>Pseudonocardia</taxon>
    </lineage>
</organism>
<dbReference type="PROSITE" id="PS50977">
    <property type="entry name" value="HTH_TETR_2"/>
    <property type="match status" value="1"/>
</dbReference>
<evidence type="ECO:0000256" key="2">
    <source>
        <dbReference type="ARBA" id="ARBA00023125"/>
    </source>
</evidence>
<dbReference type="Pfam" id="PF00440">
    <property type="entry name" value="TetR_N"/>
    <property type="match status" value="1"/>
</dbReference>
<dbReference type="SUPFAM" id="SSF46689">
    <property type="entry name" value="Homeodomain-like"/>
    <property type="match status" value="1"/>
</dbReference>
<dbReference type="AlphaFoldDB" id="A0A1G7X1U0"/>
<evidence type="ECO:0000313" key="7">
    <source>
        <dbReference type="Proteomes" id="UP000198967"/>
    </source>
</evidence>
<dbReference type="Proteomes" id="UP000198967">
    <property type="component" value="Unassembled WGS sequence"/>
</dbReference>
<feature type="DNA-binding region" description="H-T-H motif" evidence="4">
    <location>
        <begin position="33"/>
        <end position="52"/>
    </location>
</feature>
<proteinExistence type="predicted"/>
<keyword evidence="3" id="KW-0804">Transcription</keyword>
<dbReference type="PANTHER" id="PTHR47506">
    <property type="entry name" value="TRANSCRIPTIONAL REGULATORY PROTEIN"/>
    <property type="match status" value="1"/>
</dbReference>
<dbReference type="SUPFAM" id="SSF48498">
    <property type="entry name" value="Tetracyclin repressor-like, C-terminal domain"/>
    <property type="match status" value="1"/>
</dbReference>